<dbReference type="Pfam" id="PF09312">
    <property type="entry name" value="SurA_N"/>
    <property type="match status" value="1"/>
</dbReference>
<sequence length="417" mass="45307">MRSSLLLRLAACLAALVMAAPAARAQMVEGIAAVVNDEPITTLDVRDRMRLILFSAGIEPNEDILAQVLDQALRGLIEEAIQLQTADEFDLEVDEEEIDDALSNLAQSSGESLQALRRDLENAGVPIETLRRQVRAEIAWSILTNGRFRSRIRVSDQQIDVAMERLVAAAQQQQFRMLEILIEVPSGSGGEERARNTIETVYQLIDQDDVPFQAIAQQFSAAPSAAVGGDTGYVTAASIRSQVLETVQQMPTGSISNPIRVPGGFMIVALIDRREGRVVEQLSLYQATIPNSRVTDASRPALTRAASRLRGCDDVSGAMSGVEGLIVSNLGAVAVNALVPQIRDAVRGLEPGQATSVLETGAGLQVFVLCERELTGPGVPTSQEIERQLIDQQLGLLGRRWLRDLRREATVEIRDIQ</sequence>
<keyword evidence="4 9" id="KW-0697">Rotamase</keyword>
<evidence type="ECO:0000256" key="2">
    <source>
        <dbReference type="ARBA" id="ARBA00022729"/>
    </source>
</evidence>
<dbReference type="SUPFAM" id="SSF54534">
    <property type="entry name" value="FKBP-like"/>
    <property type="match status" value="1"/>
</dbReference>
<feature type="domain" description="PpiC" evidence="11">
    <location>
        <begin position="172"/>
        <end position="272"/>
    </location>
</feature>
<keyword evidence="13" id="KW-1185">Reference proteome</keyword>
<dbReference type="PANTHER" id="PTHR47637">
    <property type="entry name" value="CHAPERONE SURA"/>
    <property type="match status" value="1"/>
</dbReference>
<dbReference type="GO" id="GO:0003755">
    <property type="term" value="F:peptidyl-prolyl cis-trans isomerase activity"/>
    <property type="evidence" value="ECO:0007669"/>
    <property type="project" value="UniProtKB-KW"/>
</dbReference>
<keyword evidence="3" id="KW-0574">Periplasm</keyword>
<dbReference type="InterPro" id="IPR027304">
    <property type="entry name" value="Trigger_fact/SurA_dom_sf"/>
</dbReference>
<dbReference type="EMBL" id="VWOJ01000001">
    <property type="protein sequence ID" value="KAA5805149.1"/>
    <property type="molecule type" value="Genomic_DNA"/>
</dbReference>
<evidence type="ECO:0000256" key="8">
    <source>
        <dbReference type="ARBA" id="ARBA00031484"/>
    </source>
</evidence>
<feature type="chain" id="PRO_5024340700" description="Parvulin-like PPIase" evidence="10">
    <location>
        <begin position="26"/>
        <end position="417"/>
    </location>
</feature>
<keyword evidence="2 10" id="KW-0732">Signal</keyword>
<organism evidence="12 13">
    <name type="scientific">Alkalicaulis satelles</name>
    <dbReference type="NCBI Taxonomy" id="2609175"/>
    <lineage>
        <taxon>Bacteria</taxon>
        <taxon>Pseudomonadati</taxon>
        <taxon>Pseudomonadota</taxon>
        <taxon>Alphaproteobacteria</taxon>
        <taxon>Maricaulales</taxon>
        <taxon>Maricaulaceae</taxon>
        <taxon>Alkalicaulis</taxon>
    </lineage>
</organism>
<evidence type="ECO:0000313" key="12">
    <source>
        <dbReference type="EMBL" id="KAA5805149.1"/>
    </source>
</evidence>
<dbReference type="PROSITE" id="PS50198">
    <property type="entry name" value="PPIC_PPIASE_2"/>
    <property type="match status" value="1"/>
</dbReference>
<dbReference type="InterPro" id="IPR046357">
    <property type="entry name" value="PPIase_dom_sf"/>
</dbReference>
<name>A0A5M6ZK25_9PROT</name>
<dbReference type="InterPro" id="IPR000297">
    <property type="entry name" value="PPIase_PpiC"/>
</dbReference>
<dbReference type="PANTHER" id="PTHR47637:SF1">
    <property type="entry name" value="CHAPERONE SURA"/>
    <property type="match status" value="1"/>
</dbReference>
<evidence type="ECO:0000313" key="13">
    <source>
        <dbReference type="Proteomes" id="UP000325122"/>
    </source>
</evidence>
<evidence type="ECO:0000259" key="11">
    <source>
        <dbReference type="PROSITE" id="PS50198"/>
    </source>
</evidence>
<dbReference type="InterPro" id="IPR050280">
    <property type="entry name" value="OMP_Chaperone_SurA"/>
</dbReference>
<proteinExistence type="predicted"/>
<evidence type="ECO:0000256" key="10">
    <source>
        <dbReference type="SAM" id="SignalP"/>
    </source>
</evidence>
<dbReference type="SUPFAM" id="SSF109998">
    <property type="entry name" value="Triger factor/SurA peptide-binding domain-like"/>
    <property type="match status" value="1"/>
</dbReference>
<evidence type="ECO:0000256" key="5">
    <source>
        <dbReference type="ARBA" id="ARBA00023186"/>
    </source>
</evidence>
<keyword evidence="5" id="KW-0143">Chaperone</keyword>
<comment type="caution">
    <text evidence="12">The sequence shown here is derived from an EMBL/GenBank/DDBJ whole genome shotgun (WGS) entry which is preliminary data.</text>
</comment>
<feature type="signal peptide" evidence="10">
    <location>
        <begin position="1"/>
        <end position="25"/>
    </location>
</feature>
<gene>
    <name evidence="12" type="ORF">F1654_03960</name>
</gene>
<evidence type="ECO:0000256" key="1">
    <source>
        <dbReference type="ARBA" id="ARBA00018370"/>
    </source>
</evidence>
<evidence type="ECO:0000256" key="9">
    <source>
        <dbReference type="PROSITE-ProRule" id="PRU00278"/>
    </source>
</evidence>
<dbReference type="RefSeq" id="WP_150022180.1">
    <property type="nucleotide sequence ID" value="NZ_VWOJ01000001.1"/>
</dbReference>
<evidence type="ECO:0000256" key="6">
    <source>
        <dbReference type="ARBA" id="ARBA00023235"/>
    </source>
</evidence>
<protein>
    <recommendedName>
        <fullName evidence="1">Parvulin-like PPIase</fullName>
    </recommendedName>
    <alternativeName>
        <fullName evidence="7">Peptidyl-prolyl cis-trans isomerase plp</fullName>
    </alternativeName>
    <alternativeName>
        <fullName evidence="8">Rotamase plp</fullName>
    </alternativeName>
</protein>
<dbReference type="Pfam" id="PF00639">
    <property type="entry name" value="Rotamase"/>
    <property type="match status" value="1"/>
</dbReference>
<accession>A0A5M6ZK25</accession>
<dbReference type="Gene3D" id="1.10.4030.10">
    <property type="entry name" value="Porin chaperone SurA, peptide-binding domain"/>
    <property type="match status" value="1"/>
</dbReference>
<evidence type="ECO:0000256" key="7">
    <source>
        <dbReference type="ARBA" id="ARBA00030642"/>
    </source>
</evidence>
<evidence type="ECO:0000256" key="3">
    <source>
        <dbReference type="ARBA" id="ARBA00022764"/>
    </source>
</evidence>
<evidence type="ECO:0000256" key="4">
    <source>
        <dbReference type="ARBA" id="ARBA00023110"/>
    </source>
</evidence>
<dbReference type="Gene3D" id="3.10.50.40">
    <property type="match status" value="1"/>
</dbReference>
<dbReference type="AlphaFoldDB" id="A0A5M6ZK25"/>
<keyword evidence="6 9" id="KW-0413">Isomerase</keyword>
<dbReference type="Proteomes" id="UP000325122">
    <property type="component" value="Unassembled WGS sequence"/>
</dbReference>
<dbReference type="InterPro" id="IPR015391">
    <property type="entry name" value="SurA_N"/>
</dbReference>
<reference evidence="12 13" key="1">
    <citation type="submission" date="2019-09" db="EMBL/GenBank/DDBJ databases">
        <authorList>
            <person name="Kevbrin V."/>
            <person name="Grouzdev D.S."/>
        </authorList>
    </citation>
    <scope>NUCLEOTIDE SEQUENCE [LARGE SCALE GENOMIC DNA]</scope>
    <source>
        <strain evidence="12 13">G-192</strain>
    </source>
</reference>